<accession>A0A6N2RF52</accession>
<dbReference type="PANTHER" id="PTHR33540:SF2">
    <property type="entry name" value="TRNA THREONYLCARBAMOYLADENOSINE BIOSYNTHESIS PROTEIN TSAE"/>
    <property type="match status" value="1"/>
</dbReference>
<evidence type="ECO:0000256" key="1">
    <source>
        <dbReference type="ARBA" id="ARBA00004496"/>
    </source>
</evidence>
<dbReference type="EMBL" id="CACRST010000007">
    <property type="protein sequence ID" value="VYS79943.1"/>
    <property type="molecule type" value="Genomic_DNA"/>
</dbReference>
<comment type="similarity">
    <text evidence="2">Belongs to the TsaE family.</text>
</comment>
<dbReference type="Pfam" id="PF02367">
    <property type="entry name" value="TsaE"/>
    <property type="match status" value="1"/>
</dbReference>
<evidence type="ECO:0000256" key="9">
    <source>
        <dbReference type="ARBA" id="ARBA00022842"/>
    </source>
</evidence>
<dbReference type="GO" id="GO:0005737">
    <property type="term" value="C:cytoplasm"/>
    <property type="evidence" value="ECO:0007669"/>
    <property type="project" value="UniProtKB-SubCell"/>
</dbReference>
<dbReference type="SUPFAM" id="SSF52540">
    <property type="entry name" value="P-loop containing nucleoside triphosphate hydrolases"/>
    <property type="match status" value="1"/>
</dbReference>
<evidence type="ECO:0000256" key="4">
    <source>
        <dbReference type="ARBA" id="ARBA00022490"/>
    </source>
</evidence>
<dbReference type="Gene3D" id="3.40.50.300">
    <property type="entry name" value="P-loop containing nucleotide triphosphate hydrolases"/>
    <property type="match status" value="1"/>
</dbReference>
<sequence>MIIETRSPEETFILGKKIGEAALPGQVYTLNGDLGVGKTVFTQGVAAGLGITEAVSSPTFTIVQVYEEGRLPFYHFDVYRIGDIEEMEEIGYDDYFFGQGICLIEWAKLIREILPEKRISVTIEKDLDKGFDYRRIIIEEIEERQG</sequence>
<gene>
    <name evidence="11" type="primary">tsaE</name>
    <name evidence="11" type="ORF">BGLFYP119_00633</name>
</gene>
<dbReference type="GO" id="GO:0046872">
    <property type="term" value="F:metal ion binding"/>
    <property type="evidence" value="ECO:0007669"/>
    <property type="project" value="UniProtKB-KW"/>
</dbReference>
<name>A0A6N2RF52_9FIRM</name>
<dbReference type="GO" id="GO:0002949">
    <property type="term" value="P:tRNA threonylcarbamoyladenosine modification"/>
    <property type="evidence" value="ECO:0007669"/>
    <property type="project" value="InterPro"/>
</dbReference>
<dbReference type="GO" id="GO:0005524">
    <property type="term" value="F:ATP binding"/>
    <property type="evidence" value="ECO:0007669"/>
    <property type="project" value="UniProtKB-KW"/>
</dbReference>
<keyword evidence="6" id="KW-0479">Metal-binding</keyword>
<dbReference type="InterPro" id="IPR003442">
    <property type="entry name" value="T6A_TsaE"/>
</dbReference>
<evidence type="ECO:0000256" key="2">
    <source>
        <dbReference type="ARBA" id="ARBA00007599"/>
    </source>
</evidence>
<keyword evidence="7" id="KW-0547">Nucleotide-binding</keyword>
<organism evidence="11">
    <name type="scientific">Blautia glucerasea</name>
    <dbReference type="NCBI Taxonomy" id="536633"/>
    <lineage>
        <taxon>Bacteria</taxon>
        <taxon>Bacillati</taxon>
        <taxon>Bacillota</taxon>
        <taxon>Clostridia</taxon>
        <taxon>Lachnospirales</taxon>
        <taxon>Lachnospiraceae</taxon>
        <taxon>Blautia</taxon>
    </lineage>
</organism>
<dbReference type="InterPro" id="IPR027417">
    <property type="entry name" value="P-loop_NTPase"/>
</dbReference>
<dbReference type="PANTHER" id="PTHR33540">
    <property type="entry name" value="TRNA THREONYLCARBAMOYLADENOSINE BIOSYNTHESIS PROTEIN TSAE"/>
    <property type="match status" value="1"/>
</dbReference>
<evidence type="ECO:0000256" key="7">
    <source>
        <dbReference type="ARBA" id="ARBA00022741"/>
    </source>
</evidence>
<keyword evidence="5" id="KW-0819">tRNA processing</keyword>
<evidence type="ECO:0000256" key="10">
    <source>
        <dbReference type="ARBA" id="ARBA00032441"/>
    </source>
</evidence>
<protein>
    <recommendedName>
        <fullName evidence="3">tRNA threonylcarbamoyladenosine biosynthesis protein TsaE</fullName>
    </recommendedName>
    <alternativeName>
        <fullName evidence="10">t(6)A37 threonylcarbamoyladenosine biosynthesis protein TsaE</fullName>
    </alternativeName>
</protein>
<dbReference type="RefSeq" id="WP_156352602.1">
    <property type="nucleotide sequence ID" value="NZ_CACRST010000007.1"/>
</dbReference>
<reference evidence="11" key="1">
    <citation type="submission" date="2019-11" db="EMBL/GenBank/DDBJ databases">
        <authorList>
            <person name="Feng L."/>
        </authorList>
    </citation>
    <scope>NUCLEOTIDE SEQUENCE</scope>
    <source>
        <strain evidence="11">BgluceraseaLFYP119</strain>
    </source>
</reference>
<keyword evidence="9" id="KW-0460">Magnesium</keyword>
<evidence type="ECO:0000256" key="5">
    <source>
        <dbReference type="ARBA" id="ARBA00022694"/>
    </source>
</evidence>
<evidence type="ECO:0000256" key="8">
    <source>
        <dbReference type="ARBA" id="ARBA00022840"/>
    </source>
</evidence>
<evidence type="ECO:0000313" key="11">
    <source>
        <dbReference type="EMBL" id="VYS79943.1"/>
    </source>
</evidence>
<evidence type="ECO:0000256" key="6">
    <source>
        <dbReference type="ARBA" id="ARBA00022723"/>
    </source>
</evidence>
<dbReference type="NCBIfam" id="TIGR00150">
    <property type="entry name" value="T6A_YjeE"/>
    <property type="match status" value="1"/>
</dbReference>
<keyword evidence="4" id="KW-0963">Cytoplasm</keyword>
<proteinExistence type="inferred from homology"/>
<keyword evidence="8" id="KW-0067">ATP-binding</keyword>
<dbReference type="AlphaFoldDB" id="A0A6N2RF52"/>
<comment type="subcellular location">
    <subcellularLocation>
        <location evidence="1">Cytoplasm</location>
    </subcellularLocation>
</comment>
<evidence type="ECO:0000256" key="3">
    <source>
        <dbReference type="ARBA" id="ARBA00019010"/>
    </source>
</evidence>